<accession>A0AAD8YEG6</accession>
<gene>
    <name evidence="1" type="ORF">QTG54_004124</name>
</gene>
<dbReference type="GO" id="GO:0032259">
    <property type="term" value="P:methylation"/>
    <property type="evidence" value="ECO:0007669"/>
    <property type="project" value="UniProtKB-KW"/>
</dbReference>
<dbReference type="AlphaFoldDB" id="A0AAD8YEG6"/>
<dbReference type="Proteomes" id="UP001224775">
    <property type="component" value="Unassembled WGS sequence"/>
</dbReference>
<comment type="caution">
    <text evidence="1">The sequence shown here is derived from an EMBL/GenBank/DDBJ whole genome shotgun (WGS) entry which is preliminary data.</text>
</comment>
<evidence type="ECO:0000313" key="1">
    <source>
        <dbReference type="EMBL" id="KAK1744833.1"/>
    </source>
</evidence>
<keyword evidence="2" id="KW-1185">Reference proteome</keyword>
<protein>
    <submittedName>
        <fullName evidence="1">O-methyltransferase</fullName>
        <ecNumber evidence="1">2.1.1.-</ecNumber>
    </submittedName>
</protein>
<reference evidence="1" key="1">
    <citation type="submission" date="2023-06" db="EMBL/GenBank/DDBJ databases">
        <title>Survivors Of The Sea: Transcriptome response of Skeletonema marinoi to long-term dormancy.</title>
        <authorList>
            <person name="Pinder M.I.M."/>
            <person name="Kourtchenko O."/>
            <person name="Robertson E.K."/>
            <person name="Larsson T."/>
            <person name="Maumus F."/>
            <person name="Osuna-Cruz C.M."/>
            <person name="Vancaester E."/>
            <person name="Stenow R."/>
            <person name="Vandepoele K."/>
            <person name="Ploug H."/>
            <person name="Bruchert V."/>
            <person name="Godhe A."/>
            <person name="Topel M."/>
        </authorList>
    </citation>
    <scope>NUCLEOTIDE SEQUENCE</scope>
    <source>
        <strain evidence="1">R05AC</strain>
    </source>
</reference>
<keyword evidence="1" id="KW-0489">Methyltransferase</keyword>
<dbReference type="InterPro" id="IPR036388">
    <property type="entry name" value="WH-like_DNA-bd_sf"/>
</dbReference>
<organism evidence="1 2">
    <name type="scientific">Skeletonema marinoi</name>
    <dbReference type="NCBI Taxonomy" id="267567"/>
    <lineage>
        <taxon>Eukaryota</taxon>
        <taxon>Sar</taxon>
        <taxon>Stramenopiles</taxon>
        <taxon>Ochrophyta</taxon>
        <taxon>Bacillariophyta</taxon>
        <taxon>Coscinodiscophyceae</taxon>
        <taxon>Thalassiosirophycidae</taxon>
        <taxon>Thalassiosirales</taxon>
        <taxon>Skeletonemataceae</taxon>
        <taxon>Skeletonema</taxon>
        <taxon>Skeletonema marinoi-dohrnii complex</taxon>
    </lineage>
</organism>
<name>A0AAD8YEG6_9STRA</name>
<dbReference type="EMBL" id="JATAAI010000006">
    <property type="protein sequence ID" value="KAK1744833.1"/>
    <property type="molecule type" value="Genomic_DNA"/>
</dbReference>
<dbReference type="Gene3D" id="1.10.10.10">
    <property type="entry name" value="Winged helix-like DNA-binding domain superfamily/Winged helix DNA-binding domain"/>
    <property type="match status" value="1"/>
</dbReference>
<dbReference type="GO" id="GO:0008168">
    <property type="term" value="F:methyltransferase activity"/>
    <property type="evidence" value="ECO:0007669"/>
    <property type="project" value="UniProtKB-KW"/>
</dbReference>
<proteinExistence type="predicted"/>
<evidence type="ECO:0000313" key="2">
    <source>
        <dbReference type="Proteomes" id="UP001224775"/>
    </source>
</evidence>
<dbReference type="EC" id="2.1.1.-" evidence="1"/>
<keyword evidence="1" id="KW-0808">Transferase</keyword>
<sequence length="185" mass="20214">MMKQIVGGAIILSLGSPSHQFKVPLVIRSHGRGALTTKSSSLCADITNNDAGEELTPSDTETKILQLAQSHFVGQALLTLIRVGVMDVLHMTEALTVDEIITKIMTPKGEHSTINREALFRSLRLVCTSGVVGETTKEVMEHGVSILCNRYRYALQTTADKSMAPSFYTGWKTTMECMVRVAILC</sequence>